<dbReference type="PROSITE" id="PS50089">
    <property type="entry name" value="ZF_RING_2"/>
    <property type="match status" value="1"/>
</dbReference>
<evidence type="ECO:0000259" key="5">
    <source>
        <dbReference type="PROSITE" id="PS50089"/>
    </source>
</evidence>
<evidence type="ECO:0000256" key="2">
    <source>
        <dbReference type="ARBA" id="ARBA00022771"/>
    </source>
</evidence>
<dbReference type="InterPro" id="IPR013083">
    <property type="entry name" value="Znf_RING/FYVE/PHD"/>
</dbReference>
<dbReference type="Gene3D" id="3.30.40.10">
    <property type="entry name" value="Zinc/RING finger domain, C3HC4 (zinc finger)"/>
    <property type="match status" value="1"/>
</dbReference>
<gene>
    <name evidence="6" type="ORF">V5799_000244</name>
</gene>
<evidence type="ECO:0000256" key="3">
    <source>
        <dbReference type="ARBA" id="ARBA00022833"/>
    </source>
</evidence>
<comment type="caution">
    <text evidence="6">The sequence shown here is derived from an EMBL/GenBank/DDBJ whole genome shotgun (WGS) entry which is preliminary data.</text>
</comment>
<dbReference type="PROSITE" id="PS00518">
    <property type="entry name" value="ZF_RING_1"/>
    <property type="match status" value="1"/>
</dbReference>
<keyword evidence="1" id="KW-0479">Metal-binding</keyword>
<keyword evidence="3" id="KW-0862">Zinc</keyword>
<protein>
    <recommendedName>
        <fullName evidence="5">RING-type domain-containing protein</fullName>
    </recommendedName>
</protein>
<evidence type="ECO:0000313" key="7">
    <source>
        <dbReference type="Proteomes" id="UP001321473"/>
    </source>
</evidence>
<dbReference type="CDD" id="cd16449">
    <property type="entry name" value="RING-HC"/>
    <property type="match status" value="1"/>
</dbReference>
<sequence length="106" mass="12067">MPPRSTRYTLVGFSAELDWRPLVFKEPLQTFRVCSACGLVRKRTAMLPCMHTFCEACYEQSAQEGARTCPRDGRRCEEQDVDWKDFQLEELLETEVGNARSNAGGS</sequence>
<evidence type="ECO:0000313" key="6">
    <source>
        <dbReference type="EMBL" id="KAK8757055.1"/>
    </source>
</evidence>
<proteinExistence type="predicted"/>
<dbReference type="AlphaFoldDB" id="A0AAQ4D3L5"/>
<dbReference type="InterPro" id="IPR001841">
    <property type="entry name" value="Znf_RING"/>
</dbReference>
<accession>A0AAQ4D3L5</accession>
<organism evidence="6 7">
    <name type="scientific">Amblyomma americanum</name>
    <name type="common">Lone star tick</name>
    <dbReference type="NCBI Taxonomy" id="6943"/>
    <lineage>
        <taxon>Eukaryota</taxon>
        <taxon>Metazoa</taxon>
        <taxon>Ecdysozoa</taxon>
        <taxon>Arthropoda</taxon>
        <taxon>Chelicerata</taxon>
        <taxon>Arachnida</taxon>
        <taxon>Acari</taxon>
        <taxon>Parasitiformes</taxon>
        <taxon>Ixodida</taxon>
        <taxon>Ixodoidea</taxon>
        <taxon>Ixodidae</taxon>
        <taxon>Amblyomminae</taxon>
        <taxon>Amblyomma</taxon>
    </lineage>
</organism>
<evidence type="ECO:0000256" key="1">
    <source>
        <dbReference type="ARBA" id="ARBA00022723"/>
    </source>
</evidence>
<reference evidence="6 7" key="1">
    <citation type="journal article" date="2023" name="Arcadia Sci">
        <title>De novo assembly of a long-read Amblyomma americanum tick genome.</title>
        <authorList>
            <person name="Chou S."/>
            <person name="Poskanzer K.E."/>
            <person name="Rollins M."/>
            <person name="Thuy-Boun P.S."/>
        </authorList>
    </citation>
    <scope>NUCLEOTIDE SEQUENCE [LARGE SCALE GENOMIC DNA]</scope>
    <source>
        <strain evidence="6">F_SG_1</strain>
        <tissue evidence="6">Salivary glands</tissue>
    </source>
</reference>
<name>A0AAQ4D3L5_AMBAM</name>
<dbReference type="SUPFAM" id="SSF57850">
    <property type="entry name" value="RING/U-box"/>
    <property type="match status" value="1"/>
</dbReference>
<keyword evidence="7" id="KW-1185">Reference proteome</keyword>
<dbReference type="InterPro" id="IPR018957">
    <property type="entry name" value="Znf_C3HC4_RING-type"/>
</dbReference>
<keyword evidence="2 4" id="KW-0863">Zinc-finger</keyword>
<evidence type="ECO:0000256" key="4">
    <source>
        <dbReference type="PROSITE-ProRule" id="PRU00175"/>
    </source>
</evidence>
<dbReference type="InterPro" id="IPR017907">
    <property type="entry name" value="Znf_RING_CS"/>
</dbReference>
<feature type="domain" description="RING-type" evidence="5">
    <location>
        <begin position="34"/>
        <end position="72"/>
    </location>
</feature>
<dbReference type="GO" id="GO:0008270">
    <property type="term" value="F:zinc ion binding"/>
    <property type="evidence" value="ECO:0007669"/>
    <property type="project" value="UniProtKB-KW"/>
</dbReference>
<dbReference type="SMART" id="SM00184">
    <property type="entry name" value="RING"/>
    <property type="match status" value="1"/>
</dbReference>
<dbReference type="EMBL" id="JARKHS020035627">
    <property type="protein sequence ID" value="KAK8757055.1"/>
    <property type="molecule type" value="Genomic_DNA"/>
</dbReference>
<dbReference type="Proteomes" id="UP001321473">
    <property type="component" value="Unassembled WGS sequence"/>
</dbReference>
<dbReference type="Pfam" id="PF00097">
    <property type="entry name" value="zf-C3HC4"/>
    <property type="match status" value="1"/>
</dbReference>